<evidence type="ECO:0000313" key="1">
    <source>
        <dbReference type="EMBL" id="MCI4383242.1"/>
    </source>
</evidence>
<dbReference type="EMBL" id="CM040464">
    <property type="protein sequence ID" value="MCI4383242.1"/>
    <property type="molecule type" value="Genomic_DNA"/>
</dbReference>
<reference evidence="1 2" key="1">
    <citation type="journal article" date="2022" name="bioRxiv">
        <title>An ancient truncated duplication of the anti-Mullerian hormone receptor type 2 gene is a potential conserved master sex determinant in the Pangasiidae catfish family.</title>
        <authorList>
            <person name="Wen M."/>
            <person name="Pan Q."/>
            <person name="Jouanno E."/>
            <person name="Montfort J."/>
            <person name="Zahm M."/>
            <person name="Cabau C."/>
            <person name="Klopp C."/>
            <person name="Iampietro C."/>
            <person name="Roques C."/>
            <person name="Bouchez O."/>
            <person name="Castinel A."/>
            <person name="Donnadieu C."/>
            <person name="Parrinello H."/>
            <person name="Poncet C."/>
            <person name="Belmonte E."/>
            <person name="Gautier V."/>
            <person name="Avarre J.-C."/>
            <person name="Dugue R."/>
            <person name="Gustiano R."/>
            <person name="Ha T.T.T."/>
            <person name="Campet M."/>
            <person name="Sriphairoj K."/>
            <person name="Ribolli J."/>
            <person name="de Almeida F.L."/>
            <person name="Desvignes T."/>
            <person name="Postlethwait J.H."/>
            <person name="Bucao C.F."/>
            <person name="Robinson-Rechavi M."/>
            <person name="Bobe J."/>
            <person name="Herpin A."/>
            <person name="Guiguen Y."/>
        </authorList>
    </citation>
    <scope>NUCLEOTIDE SEQUENCE [LARGE SCALE GENOMIC DNA]</scope>
    <source>
        <strain evidence="1">YG-Dec2019</strain>
    </source>
</reference>
<proteinExistence type="predicted"/>
<comment type="caution">
    <text evidence="1">The sequence shown here is derived from an EMBL/GenBank/DDBJ whole genome shotgun (WGS) entry which is preliminary data.</text>
</comment>
<evidence type="ECO:0000313" key="2">
    <source>
        <dbReference type="Proteomes" id="UP000829447"/>
    </source>
</evidence>
<dbReference type="Proteomes" id="UP000829447">
    <property type="component" value="Linkage Group LG11"/>
</dbReference>
<organism evidence="1 2">
    <name type="scientific">Pangasianodon gigas</name>
    <name type="common">Mekong giant catfish</name>
    <name type="synonym">Pangasius gigas</name>
    <dbReference type="NCBI Taxonomy" id="30993"/>
    <lineage>
        <taxon>Eukaryota</taxon>
        <taxon>Metazoa</taxon>
        <taxon>Chordata</taxon>
        <taxon>Craniata</taxon>
        <taxon>Vertebrata</taxon>
        <taxon>Euteleostomi</taxon>
        <taxon>Actinopterygii</taxon>
        <taxon>Neopterygii</taxon>
        <taxon>Teleostei</taxon>
        <taxon>Ostariophysi</taxon>
        <taxon>Siluriformes</taxon>
        <taxon>Pangasiidae</taxon>
        <taxon>Pangasianodon</taxon>
    </lineage>
</organism>
<name>A0ACC5WW79_PANGG</name>
<gene>
    <name evidence="1" type="ORF">PGIGA_G00024220</name>
</gene>
<sequence length="351" mass="41313">MEESRPVDYQRLFSEESTVSELSLEDYQTDIYEQLPSSQRRLQHKDQAQEAEVHWNPNQPLKMLPLCMQEKRNIRDRQNLERCIIGYWASWKRSQEIARRRLREQVGRVVSGLLLWKTTLHNIEGRFGVGVKVYFVCLRYLLFLNLLNLAIIVGTVLSPTLYSNNTSTYTHWFQIFKENGSLVDIFLGTGFMEHSPVFYGFYTNYSLGSKCLNTALLFFFGMLTVLLLNLIMIVRRIVVGYKNTWLTGIHFNANMSYKVFCGWDFCIREPEAAFLKHNLIRNELKMDLEEQKFRQKVSGRSLKQWILLYTLRIVLNFVVLVLLSSSIYLIYFATIESEDSKAREESYDSNY</sequence>
<keyword evidence="2" id="KW-1185">Reference proteome</keyword>
<protein>
    <submittedName>
        <fullName evidence="1">Uncharacterized protein</fullName>
    </submittedName>
</protein>
<accession>A0ACC5WW79</accession>